<comment type="caution">
    <text evidence="1">The sequence shown here is derived from an EMBL/GenBank/DDBJ whole genome shotgun (WGS) entry which is preliminary data.</text>
</comment>
<name>A0ABR4GJM1_9EURO</name>
<gene>
    <name evidence="1" type="ORF">BJX66DRAFT_293421</name>
</gene>
<dbReference type="Proteomes" id="UP001610563">
    <property type="component" value="Unassembled WGS sequence"/>
</dbReference>
<evidence type="ECO:0000313" key="2">
    <source>
        <dbReference type="Proteomes" id="UP001610563"/>
    </source>
</evidence>
<accession>A0ABR4GJM1</accession>
<reference evidence="1 2" key="1">
    <citation type="submission" date="2024-07" db="EMBL/GenBank/DDBJ databases">
        <title>Section-level genome sequencing and comparative genomics of Aspergillus sections Usti and Cavernicolus.</title>
        <authorList>
            <consortium name="Lawrence Berkeley National Laboratory"/>
            <person name="Nybo J.L."/>
            <person name="Vesth T.C."/>
            <person name="Theobald S."/>
            <person name="Frisvad J.C."/>
            <person name="Larsen T.O."/>
            <person name="Kjaerboelling I."/>
            <person name="Rothschild-Mancinelli K."/>
            <person name="Lyhne E.K."/>
            <person name="Kogle M.E."/>
            <person name="Barry K."/>
            <person name="Clum A."/>
            <person name="Na H."/>
            <person name="Ledsgaard L."/>
            <person name="Lin J."/>
            <person name="Lipzen A."/>
            <person name="Kuo A."/>
            <person name="Riley R."/>
            <person name="Mondo S."/>
            <person name="Labutti K."/>
            <person name="Haridas S."/>
            <person name="Pangalinan J."/>
            <person name="Salamov A.A."/>
            <person name="Simmons B.A."/>
            <person name="Magnuson J.K."/>
            <person name="Chen J."/>
            <person name="Drula E."/>
            <person name="Henrissat B."/>
            <person name="Wiebenga A."/>
            <person name="Lubbers R.J."/>
            <person name="Gomes A.C."/>
            <person name="Makela M.R."/>
            <person name="Stajich J."/>
            <person name="Grigoriev I.V."/>
            <person name="Mortensen U.H."/>
            <person name="De Vries R.P."/>
            <person name="Baker S.E."/>
            <person name="Andersen M.R."/>
        </authorList>
    </citation>
    <scope>NUCLEOTIDE SEQUENCE [LARGE SCALE GENOMIC DNA]</scope>
    <source>
        <strain evidence="1 2">CBS 209.92</strain>
    </source>
</reference>
<dbReference type="EMBL" id="JBFTWV010000008">
    <property type="protein sequence ID" value="KAL2799249.1"/>
    <property type="molecule type" value="Genomic_DNA"/>
</dbReference>
<protein>
    <submittedName>
        <fullName evidence="1">Uncharacterized protein</fullName>
    </submittedName>
</protein>
<keyword evidence="2" id="KW-1185">Reference proteome</keyword>
<proteinExistence type="predicted"/>
<sequence length="61" mass="6842">MRRWELKIDTCCAAGLFLSFFFFVWHIARVGVCNTHGLAICFVLVHPQGIKSLGVISCIIC</sequence>
<evidence type="ECO:0000313" key="1">
    <source>
        <dbReference type="EMBL" id="KAL2799249.1"/>
    </source>
</evidence>
<organism evidence="1 2">
    <name type="scientific">Aspergillus keveii</name>
    <dbReference type="NCBI Taxonomy" id="714993"/>
    <lineage>
        <taxon>Eukaryota</taxon>
        <taxon>Fungi</taxon>
        <taxon>Dikarya</taxon>
        <taxon>Ascomycota</taxon>
        <taxon>Pezizomycotina</taxon>
        <taxon>Eurotiomycetes</taxon>
        <taxon>Eurotiomycetidae</taxon>
        <taxon>Eurotiales</taxon>
        <taxon>Aspergillaceae</taxon>
        <taxon>Aspergillus</taxon>
        <taxon>Aspergillus subgen. Nidulantes</taxon>
    </lineage>
</organism>